<sequence length="385" mass="44359">MADREGKSDCFLVLCGLPACGKTTLVNEFIQWKRHNIYDDTHVLHICYDEFIPSNLYEDEDGLSQQCMSANTPHETRGRSLWKWYRKLLLLSVERLVRILRIDTTDIGSTSDGHFRLKSETRDNFHEGKTELSGFWPQFIQKLRDTGKLCKCLVDDSLTLRCCHVIILDDNMFYRGMRYEYYQLARKCGLGYAQLFIDCSIDSALQRNVSRSNPVTMETIKTMTKRLEHPNPEKYFWEQNTLTIKGTEATSDCMKALVLLIKNAASHPVPPLPTEDEPLKEKLQKANLDSLLHQADKVLRRTISKKMESSKKTSLLDSRTSSLDNISYECHKRYFRSLVTALTSLQAWINARSESLRPDQLGRHINAQAREYPGIHCEPEIAGDN</sequence>
<organism evidence="3 4">
    <name type="scientific">Nematostella vectensis</name>
    <name type="common">Starlet sea anemone</name>
    <dbReference type="NCBI Taxonomy" id="45351"/>
    <lineage>
        <taxon>Eukaryota</taxon>
        <taxon>Metazoa</taxon>
        <taxon>Cnidaria</taxon>
        <taxon>Anthozoa</taxon>
        <taxon>Hexacorallia</taxon>
        <taxon>Actiniaria</taxon>
        <taxon>Edwardsiidae</taxon>
        <taxon>Nematostella</taxon>
    </lineage>
</organism>
<dbReference type="PANTHER" id="PTHR20873:SF0">
    <property type="entry name" value="L-SERYL-TRNA(SEC) KINASE"/>
    <property type="match status" value="1"/>
</dbReference>
<dbReference type="PANTHER" id="PTHR20873">
    <property type="entry name" value="L-SERYL-TRNA(SEC) KINASE"/>
    <property type="match status" value="1"/>
</dbReference>
<reference evidence="3 4" key="1">
    <citation type="journal article" date="2007" name="Science">
        <title>Sea anemone genome reveals ancestral eumetazoan gene repertoire and genomic organization.</title>
        <authorList>
            <person name="Putnam N.H."/>
            <person name="Srivastava M."/>
            <person name="Hellsten U."/>
            <person name="Dirks B."/>
            <person name="Chapman J."/>
            <person name="Salamov A."/>
            <person name="Terry A."/>
            <person name="Shapiro H."/>
            <person name="Lindquist E."/>
            <person name="Kapitonov V.V."/>
            <person name="Jurka J."/>
            <person name="Genikhovich G."/>
            <person name="Grigoriev I.V."/>
            <person name="Lucas S.M."/>
            <person name="Steele R.E."/>
            <person name="Finnerty J.R."/>
            <person name="Technau U."/>
            <person name="Martindale M.Q."/>
            <person name="Rokhsar D.S."/>
        </authorList>
    </citation>
    <scope>NUCLEOTIDE SEQUENCE [LARGE SCALE GENOMIC DNA]</scope>
    <source>
        <strain evidence="4">CH2 X CH6</strain>
    </source>
</reference>
<keyword evidence="4" id="KW-1185">Reference proteome</keyword>
<name>A7SGR4_NEMVE</name>
<dbReference type="InterPro" id="IPR027417">
    <property type="entry name" value="P-loop_NTPase"/>
</dbReference>
<accession>A7SGR4</accession>
<dbReference type="GO" id="GO:0005524">
    <property type="term" value="F:ATP binding"/>
    <property type="evidence" value="ECO:0007669"/>
    <property type="project" value="UniProtKB-KW"/>
</dbReference>
<keyword evidence="1" id="KW-0547">Nucleotide-binding</keyword>
<dbReference type="InParanoid" id="A7SGR4"/>
<dbReference type="STRING" id="45351.A7SGR4"/>
<dbReference type="InterPro" id="IPR052648">
    <property type="entry name" value="Ser-tRNA(Sec)_kinase"/>
</dbReference>
<evidence type="ECO:0000313" key="4">
    <source>
        <dbReference type="Proteomes" id="UP000001593"/>
    </source>
</evidence>
<proteinExistence type="predicted"/>
<dbReference type="Proteomes" id="UP000001593">
    <property type="component" value="Unassembled WGS sequence"/>
</dbReference>
<dbReference type="InterPro" id="IPR013641">
    <property type="entry name" value="KTI12/PSTK"/>
</dbReference>
<dbReference type="Gene3D" id="3.40.50.300">
    <property type="entry name" value="P-loop containing nucleotide triphosphate hydrolases"/>
    <property type="match status" value="1"/>
</dbReference>
<dbReference type="HOGENOM" id="CLU_060632_0_0_1"/>
<dbReference type="Pfam" id="PF08433">
    <property type="entry name" value="KTI12"/>
    <property type="match status" value="1"/>
</dbReference>
<gene>
    <name evidence="3" type="ORF">NEMVEDRAFT_v1g212045</name>
</gene>
<dbReference type="GO" id="GO:0016301">
    <property type="term" value="F:kinase activity"/>
    <property type="evidence" value="ECO:0000318"/>
    <property type="project" value="GO_Central"/>
</dbReference>
<dbReference type="GO" id="GO:0000049">
    <property type="term" value="F:tRNA binding"/>
    <property type="evidence" value="ECO:0000318"/>
    <property type="project" value="GO_Central"/>
</dbReference>
<dbReference type="eggNOG" id="KOG4622">
    <property type="taxonomic scope" value="Eukaryota"/>
</dbReference>
<dbReference type="PhylomeDB" id="A7SGR4"/>
<keyword evidence="2" id="KW-0067">ATP-binding</keyword>
<evidence type="ECO:0000313" key="3">
    <source>
        <dbReference type="EMBL" id="EDO37109.1"/>
    </source>
</evidence>
<dbReference type="AlphaFoldDB" id="A7SGR4"/>
<protein>
    <recommendedName>
        <fullName evidence="5">L-seryl-tRNA(Sec) kinase</fullName>
    </recommendedName>
</protein>
<dbReference type="OMA" id="MACITSI"/>
<evidence type="ECO:0000256" key="2">
    <source>
        <dbReference type="ARBA" id="ARBA00022840"/>
    </source>
</evidence>
<dbReference type="SUPFAM" id="SSF52540">
    <property type="entry name" value="P-loop containing nucleoside triphosphate hydrolases"/>
    <property type="match status" value="1"/>
</dbReference>
<dbReference type="EMBL" id="DS469654">
    <property type="protein sequence ID" value="EDO37109.1"/>
    <property type="molecule type" value="Genomic_DNA"/>
</dbReference>
<evidence type="ECO:0000256" key="1">
    <source>
        <dbReference type="ARBA" id="ARBA00022741"/>
    </source>
</evidence>
<evidence type="ECO:0008006" key="5">
    <source>
        <dbReference type="Google" id="ProtNLM"/>
    </source>
</evidence>